<accession>A0ACC2L6D2</accession>
<dbReference type="EMBL" id="CM056815">
    <property type="protein sequence ID" value="KAJ8628746.1"/>
    <property type="molecule type" value="Genomic_DNA"/>
</dbReference>
<evidence type="ECO:0000313" key="1">
    <source>
        <dbReference type="EMBL" id="KAJ8628746.1"/>
    </source>
</evidence>
<comment type="caution">
    <text evidence="1">The sequence shown here is derived from an EMBL/GenBank/DDBJ whole genome shotgun (WGS) entry which is preliminary data.</text>
</comment>
<gene>
    <name evidence="1" type="ORF">MRB53_022069</name>
</gene>
<proteinExistence type="predicted"/>
<sequence>MDTPQPRNMIERVADKEEAEEESEVDPPSPNHQSLDFHTITSLPPSSSSSPSNDFSFTLSLHPSSTTRSPDKFKPPSSLAVDLSPADNVSPADDIFFHGHLLPLHLISSSNRNSLDNLNRPVRDLIGDHKVNKNYSNGCTSNKGGNSNTASGAKDGNRPKSFMIRLAKWRKAFESGERDEDVMKRKKKVRWDVGGVLKRYMRLIQPLFSRAGEKERRVIGQPPNCHSGHLNSKLKESGGRRRGGLSAPASMWTSPTNSGLLVATSTITSSDGTMEELQNAIQAAIAHCKNSIAVKEDKCKC</sequence>
<reference evidence="1 2" key="1">
    <citation type="journal article" date="2022" name="Hortic Res">
        <title>A haplotype resolved chromosomal level avocado genome allows analysis of novel avocado genes.</title>
        <authorList>
            <person name="Nath O."/>
            <person name="Fletcher S.J."/>
            <person name="Hayward A."/>
            <person name="Shaw L.M."/>
            <person name="Masouleh A.K."/>
            <person name="Furtado A."/>
            <person name="Henry R.J."/>
            <person name="Mitter N."/>
        </authorList>
    </citation>
    <scope>NUCLEOTIDE SEQUENCE [LARGE SCALE GENOMIC DNA]</scope>
    <source>
        <strain evidence="2">cv. Hass</strain>
    </source>
</reference>
<evidence type="ECO:0000313" key="2">
    <source>
        <dbReference type="Proteomes" id="UP001234297"/>
    </source>
</evidence>
<organism evidence="1 2">
    <name type="scientific">Persea americana</name>
    <name type="common">Avocado</name>
    <dbReference type="NCBI Taxonomy" id="3435"/>
    <lineage>
        <taxon>Eukaryota</taxon>
        <taxon>Viridiplantae</taxon>
        <taxon>Streptophyta</taxon>
        <taxon>Embryophyta</taxon>
        <taxon>Tracheophyta</taxon>
        <taxon>Spermatophyta</taxon>
        <taxon>Magnoliopsida</taxon>
        <taxon>Magnoliidae</taxon>
        <taxon>Laurales</taxon>
        <taxon>Lauraceae</taxon>
        <taxon>Persea</taxon>
    </lineage>
</organism>
<name>A0ACC2L6D2_PERAE</name>
<dbReference type="Proteomes" id="UP001234297">
    <property type="component" value="Chromosome 7"/>
</dbReference>
<keyword evidence="2" id="KW-1185">Reference proteome</keyword>
<protein>
    <submittedName>
        <fullName evidence="1">Uncharacterized protein</fullName>
    </submittedName>
</protein>